<name>A0A1B6VG70_9PROT</name>
<comment type="caution">
    <text evidence="4">The sequence shown here is derived from an EMBL/GenBank/DDBJ whole genome shotgun (WGS) entry which is preliminary data.</text>
</comment>
<dbReference type="GO" id="GO:0003677">
    <property type="term" value="F:DNA binding"/>
    <property type="evidence" value="ECO:0007669"/>
    <property type="project" value="InterPro"/>
</dbReference>
<evidence type="ECO:0000313" key="4">
    <source>
        <dbReference type="EMBL" id="OAJ65967.1"/>
    </source>
</evidence>
<dbReference type="EMBL" id="LUTU01000030">
    <property type="protein sequence ID" value="OAJ65967.1"/>
    <property type="molecule type" value="Genomic_DNA"/>
</dbReference>
<evidence type="ECO:0000256" key="1">
    <source>
        <dbReference type="ARBA" id="ARBA00006295"/>
    </source>
</evidence>
<dbReference type="InterPro" id="IPR050336">
    <property type="entry name" value="Chromosome_partition/occlusion"/>
</dbReference>
<comment type="similarity">
    <text evidence="1">Belongs to the ParB family.</text>
</comment>
<dbReference type="PANTHER" id="PTHR33375">
    <property type="entry name" value="CHROMOSOME-PARTITIONING PROTEIN PARB-RELATED"/>
    <property type="match status" value="1"/>
</dbReference>
<dbReference type="Proteomes" id="UP000077786">
    <property type="component" value="Unassembled WGS sequence"/>
</dbReference>
<dbReference type="PATRIC" id="fig|38307.3.peg.3568"/>
<evidence type="ECO:0000313" key="5">
    <source>
        <dbReference type="Proteomes" id="UP000077786"/>
    </source>
</evidence>
<gene>
    <name evidence="4" type="ORF">A0123_03396</name>
</gene>
<dbReference type="SMART" id="SM00470">
    <property type="entry name" value="ParB"/>
    <property type="match status" value="1"/>
</dbReference>
<protein>
    <submittedName>
        <fullName evidence="4">Plasmid partitioning protein</fullName>
    </submittedName>
</protein>
<dbReference type="Pfam" id="PF02195">
    <property type="entry name" value="ParB_N"/>
    <property type="match status" value="1"/>
</dbReference>
<dbReference type="InterPro" id="IPR004437">
    <property type="entry name" value="ParB/RepB/Spo0J"/>
</dbReference>
<dbReference type="InterPro" id="IPR036086">
    <property type="entry name" value="ParB/Sulfiredoxin_sf"/>
</dbReference>
<sequence length="622" mass="68894">MAELRRVDPKTLVPNPNNPRSSIGSLEELRKLALNIKAIGILHPPAVRELEDGRLMIVAGHRRTEGAIYAGLTEIDVYVGDQSEDLDALAAVSENFVRLDMTEPEQWNSVTRLREQLGYTDPQVCAALMVTPSYLKRLSLLAKLHPPILDAIALGRGPDERQRKIIAQASLDEQRDAWAEIFSESVEDDEDPAEYRVKAEDPEDTVAWGALARNLEQKEWYARNARFGDELARRHNIVWMEDLFAEAATDSRYTLDATAYAAAQQDWLDNERPENSIVLASDEYGYVRAPEGFITMGTWMATQEGEVMGYGLNPRTLKIVEERCRPYSAAKLDHTGGSSTPEAPKERPDVSGTGHKMIGEIRTVALREALGEVAETADPWELIAALLLALEAENVRVHGDASGNNWSEPTARTLAMADLFPEGSLVRDEKLIRRHAVTVLQSILNCDVSMHSGSGLPAQLVGVLFGADQKMPSMAFESFLKCYSKPGITKAVQAEGLAPQNTGKEMRAALMNHVGEGHWLPEVASFAQAQDVWAQKQKKKQAKIRELESVVDDEDLDEMSEDDFDGAADDEADLSNNPVVPVTEPDTEETFSLQAPESEPEPSERDEAMQFMRDHLEIVVVA</sequence>
<feature type="region of interest" description="Disordered" evidence="2">
    <location>
        <begin position="1"/>
        <end position="21"/>
    </location>
</feature>
<dbReference type="NCBIfam" id="TIGR00180">
    <property type="entry name" value="parB_part"/>
    <property type="match status" value="1"/>
</dbReference>
<dbReference type="OrthoDB" id="8116493at2"/>
<dbReference type="Gene3D" id="1.10.10.2830">
    <property type="match status" value="1"/>
</dbReference>
<dbReference type="Gene3D" id="3.90.1530.10">
    <property type="entry name" value="Conserved hypothetical protein from pyrococcus furiosus pfu- 392566-001, ParB domain"/>
    <property type="match status" value="1"/>
</dbReference>
<dbReference type="InterPro" id="IPR003115">
    <property type="entry name" value="ParB_N"/>
</dbReference>
<evidence type="ECO:0000256" key="2">
    <source>
        <dbReference type="SAM" id="MobiDB-lite"/>
    </source>
</evidence>
<feature type="region of interest" description="Disordered" evidence="2">
    <location>
        <begin position="551"/>
        <end position="607"/>
    </location>
</feature>
<dbReference type="GO" id="GO:0005694">
    <property type="term" value="C:chromosome"/>
    <property type="evidence" value="ECO:0007669"/>
    <property type="project" value="TreeGrafter"/>
</dbReference>
<evidence type="ECO:0000259" key="3">
    <source>
        <dbReference type="SMART" id="SM00470"/>
    </source>
</evidence>
<dbReference type="SUPFAM" id="SSF110849">
    <property type="entry name" value="ParB/Sulfiredoxin"/>
    <property type="match status" value="1"/>
</dbReference>
<proteinExistence type="inferred from homology"/>
<dbReference type="AlphaFoldDB" id="A0A1B6VG70"/>
<feature type="domain" description="ParB-like N-terminal" evidence="3">
    <location>
        <begin position="5"/>
        <end position="96"/>
    </location>
</feature>
<dbReference type="RefSeq" id="WP_064275702.1">
    <property type="nucleotide sequence ID" value="NZ_JAERLN010000014.1"/>
</dbReference>
<dbReference type="PANTHER" id="PTHR33375:SF7">
    <property type="entry name" value="CHROMOSOME 2-PARTITIONING PROTEIN PARB-RELATED"/>
    <property type="match status" value="1"/>
</dbReference>
<feature type="region of interest" description="Disordered" evidence="2">
    <location>
        <begin position="330"/>
        <end position="354"/>
    </location>
</feature>
<reference evidence="4 5" key="1">
    <citation type="submission" date="2016-03" db="EMBL/GenBank/DDBJ databases">
        <title>Draft genome sequence of Gluconobacter cerinus strain CECT 9110.</title>
        <authorList>
            <person name="Sainz F."/>
            <person name="Mas A."/>
            <person name="Torija M.J."/>
        </authorList>
    </citation>
    <scope>NUCLEOTIDE SEQUENCE [LARGE SCALE GENOMIC DNA]</scope>
    <source>
        <strain evidence="4 5">CECT 9110</strain>
    </source>
</reference>
<organism evidence="4 5">
    <name type="scientific">Gluconobacter cerinus</name>
    <dbReference type="NCBI Taxonomy" id="38307"/>
    <lineage>
        <taxon>Bacteria</taxon>
        <taxon>Pseudomonadati</taxon>
        <taxon>Pseudomonadota</taxon>
        <taxon>Alphaproteobacteria</taxon>
        <taxon>Acetobacterales</taxon>
        <taxon>Acetobacteraceae</taxon>
        <taxon>Gluconobacter</taxon>
    </lineage>
</organism>
<accession>A0A1B6VG70</accession>
<feature type="compositionally biased region" description="Acidic residues" evidence="2">
    <location>
        <begin position="551"/>
        <end position="573"/>
    </location>
</feature>
<dbReference type="SUPFAM" id="SSF109709">
    <property type="entry name" value="KorB DNA-binding domain-like"/>
    <property type="match status" value="1"/>
</dbReference>
<dbReference type="GO" id="GO:0007059">
    <property type="term" value="P:chromosome segregation"/>
    <property type="evidence" value="ECO:0007669"/>
    <property type="project" value="TreeGrafter"/>
</dbReference>